<feature type="domain" description="Thioester reductase (TE)" evidence="12">
    <location>
        <begin position="17"/>
        <end position="286"/>
    </location>
</feature>
<accession>A0AAN7UXD3</accession>
<dbReference type="Gene3D" id="3.40.50.720">
    <property type="entry name" value="NAD(P)-binding Rossmann-like Domain"/>
    <property type="match status" value="1"/>
</dbReference>
<evidence type="ECO:0000256" key="7">
    <source>
        <dbReference type="ARBA" id="ARBA00023098"/>
    </source>
</evidence>
<dbReference type="Proteomes" id="UP001329430">
    <property type="component" value="Chromosome 10"/>
</dbReference>
<dbReference type="GO" id="GO:0080019">
    <property type="term" value="F:alcohol-forming very long-chain fatty acyl-CoA reductase activity"/>
    <property type="evidence" value="ECO:0007669"/>
    <property type="project" value="InterPro"/>
</dbReference>
<dbReference type="CDD" id="cd05236">
    <property type="entry name" value="FAR-N_SDR_e"/>
    <property type="match status" value="1"/>
</dbReference>
<evidence type="ECO:0000256" key="10">
    <source>
        <dbReference type="RuleBase" id="RU363097"/>
    </source>
</evidence>
<comment type="similarity">
    <text evidence="2 10">Belongs to the fatty acyl-CoA reductase family.</text>
</comment>
<feature type="domain" description="Fatty acyl-CoA reductase C-terminal" evidence="11">
    <location>
        <begin position="362"/>
        <end position="451"/>
    </location>
</feature>
<feature type="transmembrane region" description="Helical" evidence="10">
    <location>
        <begin position="468"/>
        <end position="489"/>
    </location>
</feature>
<dbReference type="PANTHER" id="PTHR11011">
    <property type="entry name" value="MALE STERILITY PROTEIN 2-RELATED"/>
    <property type="match status" value="1"/>
</dbReference>
<dbReference type="InterPro" id="IPR013120">
    <property type="entry name" value="FAR_NAD-bd"/>
</dbReference>
<keyword evidence="6 10" id="KW-1133">Transmembrane helix</keyword>
<evidence type="ECO:0000259" key="11">
    <source>
        <dbReference type="Pfam" id="PF03015"/>
    </source>
</evidence>
<dbReference type="EC" id="1.2.1.84" evidence="10"/>
<dbReference type="GO" id="GO:0035336">
    <property type="term" value="P:long-chain fatty-acyl-CoA metabolic process"/>
    <property type="evidence" value="ECO:0007669"/>
    <property type="project" value="TreeGrafter"/>
</dbReference>
<dbReference type="CDD" id="cd09071">
    <property type="entry name" value="FAR_C"/>
    <property type="match status" value="1"/>
</dbReference>
<dbReference type="GO" id="GO:0016020">
    <property type="term" value="C:membrane"/>
    <property type="evidence" value="ECO:0007669"/>
    <property type="project" value="UniProtKB-SubCell"/>
</dbReference>
<comment type="caution">
    <text evidence="13">The sequence shown here is derived from an EMBL/GenBank/DDBJ whole genome shotgun (WGS) entry which is preliminary data.</text>
</comment>
<keyword evidence="3 10" id="KW-0444">Lipid biosynthesis</keyword>
<organism evidence="13 14">
    <name type="scientific">Pyrocoelia pectoralis</name>
    <dbReference type="NCBI Taxonomy" id="417401"/>
    <lineage>
        <taxon>Eukaryota</taxon>
        <taxon>Metazoa</taxon>
        <taxon>Ecdysozoa</taxon>
        <taxon>Arthropoda</taxon>
        <taxon>Hexapoda</taxon>
        <taxon>Insecta</taxon>
        <taxon>Pterygota</taxon>
        <taxon>Neoptera</taxon>
        <taxon>Endopterygota</taxon>
        <taxon>Coleoptera</taxon>
        <taxon>Polyphaga</taxon>
        <taxon>Elateriformia</taxon>
        <taxon>Elateroidea</taxon>
        <taxon>Lampyridae</taxon>
        <taxon>Lampyrinae</taxon>
        <taxon>Pyrocoelia</taxon>
    </lineage>
</organism>
<comment type="function">
    <text evidence="10">Catalyzes the reduction of fatty acyl-CoA to fatty alcohols.</text>
</comment>
<dbReference type="SUPFAM" id="SSF51735">
    <property type="entry name" value="NAD(P)-binding Rossmann-fold domains"/>
    <property type="match status" value="1"/>
</dbReference>
<name>A0AAN7UXD3_9COLE</name>
<dbReference type="AlphaFoldDB" id="A0AAN7UXD3"/>
<evidence type="ECO:0000256" key="4">
    <source>
        <dbReference type="ARBA" id="ARBA00022692"/>
    </source>
</evidence>
<evidence type="ECO:0000256" key="6">
    <source>
        <dbReference type="ARBA" id="ARBA00022989"/>
    </source>
</evidence>
<dbReference type="PANTHER" id="PTHR11011:SF60">
    <property type="entry name" value="FATTY ACYL-COA REDUCTASE-RELATED"/>
    <property type="match status" value="1"/>
</dbReference>
<evidence type="ECO:0000256" key="1">
    <source>
        <dbReference type="ARBA" id="ARBA00004141"/>
    </source>
</evidence>
<dbReference type="InterPro" id="IPR033640">
    <property type="entry name" value="FAR_C"/>
</dbReference>
<evidence type="ECO:0000256" key="8">
    <source>
        <dbReference type="ARBA" id="ARBA00023136"/>
    </source>
</evidence>
<evidence type="ECO:0000259" key="12">
    <source>
        <dbReference type="Pfam" id="PF07993"/>
    </source>
</evidence>
<gene>
    <name evidence="13" type="ORF">RI129_012227</name>
</gene>
<dbReference type="GO" id="GO:0005777">
    <property type="term" value="C:peroxisome"/>
    <property type="evidence" value="ECO:0007669"/>
    <property type="project" value="TreeGrafter"/>
</dbReference>
<dbReference type="EMBL" id="JAVRBK010000010">
    <property type="protein sequence ID" value="KAK5637932.1"/>
    <property type="molecule type" value="Genomic_DNA"/>
</dbReference>
<evidence type="ECO:0000313" key="14">
    <source>
        <dbReference type="Proteomes" id="UP001329430"/>
    </source>
</evidence>
<evidence type="ECO:0000256" key="5">
    <source>
        <dbReference type="ARBA" id="ARBA00022857"/>
    </source>
</evidence>
<reference evidence="13 14" key="1">
    <citation type="journal article" date="2024" name="Insects">
        <title>An Improved Chromosome-Level Genome Assembly of the Firefly Pyrocoelia pectoralis.</title>
        <authorList>
            <person name="Fu X."/>
            <person name="Meyer-Rochow V.B."/>
            <person name="Ballantyne L."/>
            <person name="Zhu X."/>
        </authorList>
    </citation>
    <scope>NUCLEOTIDE SEQUENCE [LARGE SCALE GENOMIC DNA]</scope>
    <source>
        <strain evidence="13">XCY_ONT2</strain>
    </source>
</reference>
<comment type="subcellular location">
    <subcellularLocation>
        <location evidence="1">Membrane</location>
        <topology evidence="1">Multi-pass membrane protein</topology>
    </subcellularLocation>
</comment>
<dbReference type="Pfam" id="PF03015">
    <property type="entry name" value="Sterile"/>
    <property type="match status" value="1"/>
</dbReference>
<keyword evidence="10" id="KW-0560">Oxidoreductase</keyword>
<dbReference type="FunFam" id="3.40.50.720:FF:000143">
    <property type="entry name" value="Fatty acyl-CoA reductase"/>
    <property type="match status" value="1"/>
</dbReference>
<evidence type="ECO:0000313" key="13">
    <source>
        <dbReference type="EMBL" id="KAK5637932.1"/>
    </source>
</evidence>
<feature type="transmembrane region" description="Helical" evidence="10">
    <location>
        <begin position="358"/>
        <end position="375"/>
    </location>
</feature>
<evidence type="ECO:0000256" key="2">
    <source>
        <dbReference type="ARBA" id="ARBA00005928"/>
    </source>
</evidence>
<dbReference type="InterPro" id="IPR036291">
    <property type="entry name" value="NAD(P)-bd_dom_sf"/>
</dbReference>
<dbReference type="InterPro" id="IPR026055">
    <property type="entry name" value="FAR"/>
</dbReference>
<comment type="catalytic activity">
    <reaction evidence="9 10">
        <text>a long-chain fatty acyl-CoA + 2 NADPH + 2 H(+) = a long-chain primary fatty alcohol + 2 NADP(+) + CoA</text>
        <dbReference type="Rhea" id="RHEA:52716"/>
        <dbReference type="ChEBI" id="CHEBI:15378"/>
        <dbReference type="ChEBI" id="CHEBI:57287"/>
        <dbReference type="ChEBI" id="CHEBI:57783"/>
        <dbReference type="ChEBI" id="CHEBI:58349"/>
        <dbReference type="ChEBI" id="CHEBI:77396"/>
        <dbReference type="ChEBI" id="CHEBI:83139"/>
        <dbReference type="EC" id="1.2.1.84"/>
    </reaction>
</comment>
<sequence length="493" mass="56732">MQPTSIQEYYAGKTILITGGTGFVGSYLVEKLLRSCPEIRKIYLLIRSKNYKNGNSRLDEFLDDKIYTCLKESNPSFLKKLAVITGDLEHAELGLTEEDVVKMVNEVNCIFHVAATVKFTEALQRAILINIGGTNGLIEIAKRMKHLESFVHFSTAFSQCIRNQTDETFYPCTENYQDLIVMANTLSVEKLNEMTPAILGKYPNTYTFTKSVAEDLIRRKGTNLPMVIVRPSIVIAPYREPETGWASSFDLNSLLMATVNLGIVHTLPCNPKDIVDLVPVDFSVNQAIAAGWAIGKNWSRMSTVPIYNLVSGPRNPITWGLKKKLMETSESAIPSNKKMLHRYVMYSSNRDLLRLVDLFYFPLMYLLNLMCYFHGKVHTPLKMYRKMKEFCKVVEFVSCKEWHFKDVNTQNLWNLLQEEDRKIFCFDINLIDWQLCAYKITSGVRQYIIKDDLLTLEAARKRSCALMILHYIVVFVYLLLLMYILYTFFTILL</sequence>
<dbReference type="GO" id="GO:0102965">
    <property type="term" value="F:alcohol-forming long-chain fatty acyl-CoA reductase activity"/>
    <property type="evidence" value="ECO:0007669"/>
    <property type="project" value="UniProtKB-EC"/>
</dbReference>
<dbReference type="Pfam" id="PF07993">
    <property type="entry name" value="NAD_binding_4"/>
    <property type="match status" value="1"/>
</dbReference>
<keyword evidence="7 10" id="KW-0443">Lipid metabolism</keyword>
<keyword evidence="4 10" id="KW-0812">Transmembrane</keyword>
<keyword evidence="14" id="KW-1185">Reference proteome</keyword>
<proteinExistence type="inferred from homology"/>
<protein>
    <recommendedName>
        <fullName evidence="10">Fatty acyl-CoA reductase</fullName>
        <ecNumber evidence="10">1.2.1.84</ecNumber>
    </recommendedName>
</protein>
<evidence type="ECO:0000256" key="3">
    <source>
        <dbReference type="ARBA" id="ARBA00022516"/>
    </source>
</evidence>
<evidence type="ECO:0000256" key="9">
    <source>
        <dbReference type="ARBA" id="ARBA00052530"/>
    </source>
</evidence>
<keyword evidence="5 10" id="KW-0521">NADP</keyword>
<keyword evidence="8 10" id="KW-0472">Membrane</keyword>